<accession>X1C1P9</accession>
<gene>
    <name evidence="1" type="ORF">S01H4_41702</name>
</gene>
<sequence>QIDPEKLLARIDYLEENRAVYPKCSRNGAIVR</sequence>
<dbReference type="AlphaFoldDB" id="X1C1P9"/>
<reference evidence="1" key="1">
    <citation type="journal article" date="2014" name="Front. Microbiol.">
        <title>High frequency of phylogenetically diverse reductive dehalogenase-homologous genes in deep subseafloor sedimentary metagenomes.</title>
        <authorList>
            <person name="Kawai M."/>
            <person name="Futagami T."/>
            <person name="Toyoda A."/>
            <person name="Takaki Y."/>
            <person name="Nishi S."/>
            <person name="Hori S."/>
            <person name="Arai W."/>
            <person name="Tsubouchi T."/>
            <person name="Morono Y."/>
            <person name="Uchiyama I."/>
            <person name="Ito T."/>
            <person name="Fujiyama A."/>
            <person name="Inagaki F."/>
            <person name="Takami H."/>
        </authorList>
    </citation>
    <scope>NUCLEOTIDE SEQUENCE</scope>
    <source>
        <strain evidence="1">Expedition CK06-06</strain>
    </source>
</reference>
<comment type="caution">
    <text evidence="1">The sequence shown here is derived from an EMBL/GenBank/DDBJ whole genome shotgun (WGS) entry which is preliminary data.</text>
</comment>
<name>X1C1P9_9ZZZZ</name>
<dbReference type="EMBL" id="BART01022827">
    <property type="protein sequence ID" value="GAH01217.1"/>
    <property type="molecule type" value="Genomic_DNA"/>
</dbReference>
<proteinExistence type="predicted"/>
<organism evidence="1">
    <name type="scientific">marine sediment metagenome</name>
    <dbReference type="NCBI Taxonomy" id="412755"/>
    <lineage>
        <taxon>unclassified sequences</taxon>
        <taxon>metagenomes</taxon>
        <taxon>ecological metagenomes</taxon>
    </lineage>
</organism>
<protein>
    <submittedName>
        <fullName evidence="1">Uncharacterized protein</fullName>
    </submittedName>
</protein>
<evidence type="ECO:0000313" key="1">
    <source>
        <dbReference type="EMBL" id="GAH01217.1"/>
    </source>
</evidence>
<feature type="non-terminal residue" evidence="1">
    <location>
        <position position="1"/>
    </location>
</feature>